<accession>A0AAU9W4F4</accession>
<reference evidence="1 2" key="1">
    <citation type="submission" date="2022-05" db="EMBL/GenBank/DDBJ databases">
        <authorList>
            <consortium name="Genoscope - CEA"/>
            <person name="William W."/>
        </authorList>
    </citation>
    <scope>NUCLEOTIDE SEQUENCE [LARGE SCALE GENOMIC DNA]</scope>
</reference>
<dbReference type="AlphaFoldDB" id="A0AAU9W4F4"/>
<evidence type="ECO:0000313" key="1">
    <source>
        <dbReference type="EMBL" id="CAH3044778.1"/>
    </source>
</evidence>
<organism evidence="1 2">
    <name type="scientific">Pocillopora meandrina</name>
    <dbReference type="NCBI Taxonomy" id="46732"/>
    <lineage>
        <taxon>Eukaryota</taxon>
        <taxon>Metazoa</taxon>
        <taxon>Cnidaria</taxon>
        <taxon>Anthozoa</taxon>
        <taxon>Hexacorallia</taxon>
        <taxon>Scleractinia</taxon>
        <taxon>Astrocoeniina</taxon>
        <taxon>Pocilloporidae</taxon>
        <taxon>Pocillopora</taxon>
    </lineage>
</organism>
<dbReference type="PANTHER" id="PTHR46579:SF1">
    <property type="entry name" value="F5_8 TYPE C DOMAIN-CONTAINING PROTEIN"/>
    <property type="match status" value="1"/>
</dbReference>
<dbReference type="Proteomes" id="UP001159428">
    <property type="component" value="Unassembled WGS sequence"/>
</dbReference>
<dbReference type="EMBL" id="CALNXJ010000007">
    <property type="protein sequence ID" value="CAH3044778.1"/>
    <property type="molecule type" value="Genomic_DNA"/>
</dbReference>
<dbReference type="PANTHER" id="PTHR46579">
    <property type="entry name" value="F5/8 TYPE C DOMAIN-CONTAINING PROTEIN-RELATED"/>
    <property type="match status" value="1"/>
</dbReference>
<gene>
    <name evidence="1" type="ORF">PMEA_00031382</name>
</gene>
<keyword evidence="2" id="KW-1185">Reference proteome</keyword>
<protein>
    <submittedName>
        <fullName evidence="1">Uncharacterized protein</fullName>
    </submittedName>
</protein>
<name>A0AAU9W4F4_9CNID</name>
<proteinExistence type="predicted"/>
<sequence>MVFAGAIEVTIANIAKAERCSTDQIYVVGFVPSYQLPKSRPCSLDPFLHPLISDIKDIFIDGLEVDYVESFPGLPAGRIILRILILLWTGDYPAQHEVGKFIKHGILPCRRDKLKGTINPEGGSTYYYVNNRYHARFAWEERKLEEDLKTMKDINEEDRKTVRAEKSRNSGYTGLSVLYRLHKLYGFDIFKDLVYDTMHNLPSNVIAAQLKSFITLEKIDSKLVDQRLRFFPWTAELKDGRIPNGYGSRLAFWKAEELHKFAFPASEVIFADLLEDMDYHIWQLTVRMTELVFCKRDGWVLDDVHLFSKLAQRYLVLTEEHRGLTSCTVTEHNLLHIPDDAMRFSHPDNYWCFPFERAVRRYVTTKSNFKNIECTYAKKEARRELLQHLSSSIKDQPKQYKFCLEKQKGILVGGSERNEVQLSKQDVDLIKSKFTGSSTSSGEVLVPEIALAYRSLLLPQQGIQGQGLLYRTGEHVFLNMNNVQSVVLVEKFLGLEIEGEYHKFIQGQLLPTKQDDDGK</sequence>
<evidence type="ECO:0000313" key="2">
    <source>
        <dbReference type="Proteomes" id="UP001159428"/>
    </source>
</evidence>
<feature type="non-terminal residue" evidence="1">
    <location>
        <position position="519"/>
    </location>
</feature>
<comment type="caution">
    <text evidence="1">The sequence shown here is derived from an EMBL/GenBank/DDBJ whole genome shotgun (WGS) entry which is preliminary data.</text>
</comment>